<keyword evidence="3" id="KW-1185">Reference proteome</keyword>
<evidence type="ECO:0000256" key="1">
    <source>
        <dbReference type="SAM" id="MobiDB-lite"/>
    </source>
</evidence>
<dbReference type="EMBL" id="KK198061">
    <property type="protein sequence ID" value="KCV67212.1"/>
    <property type="molecule type" value="Genomic_DNA"/>
</dbReference>
<accession>A0A058Z0Z4</accession>
<proteinExistence type="predicted"/>
<feature type="region of interest" description="Disordered" evidence="1">
    <location>
        <begin position="1"/>
        <end position="37"/>
    </location>
</feature>
<organism evidence="2">
    <name type="scientific">Fonticula alba</name>
    <name type="common">Slime mold</name>
    <dbReference type="NCBI Taxonomy" id="691883"/>
    <lineage>
        <taxon>Eukaryota</taxon>
        <taxon>Rotosphaerida</taxon>
        <taxon>Fonticulaceae</taxon>
        <taxon>Fonticula</taxon>
    </lineage>
</organism>
<gene>
    <name evidence="2" type="ORF">H696_06368</name>
</gene>
<dbReference type="GeneID" id="20531093"/>
<sequence length="58" mass="5875">MDHLPRGSTSAADGGSSDPPSPTPHSSTLASPPSSMAPIKISIRKLDSSSFDVTLPAN</sequence>
<dbReference type="AlphaFoldDB" id="A0A058Z0Z4"/>
<feature type="non-terminal residue" evidence="2">
    <location>
        <position position="58"/>
    </location>
</feature>
<name>A0A058Z0Z4_FONAL</name>
<feature type="compositionally biased region" description="Low complexity" evidence="1">
    <location>
        <begin position="7"/>
        <end position="37"/>
    </location>
</feature>
<dbReference type="RefSeq" id="XP_009498383.1">
    <property type="nucleotide sequence ID" value="XM_009500108.1"/>
</dbReference>
<evidence type="ECO:0000313" key="3">
    <source>
        <dbReference type="Proteomes" id="UP000030693"/>
    </source>
</evidence>
<dbReference type="Proteomes" id="UP000030693">
    <property type="component" value="Unassembled WGS sequence"/>
</dbReference>
<protein>
    <submittedName>
        <fullName evidence="2">Uncharacterized protein</fullName>
    </submittedName>
</protein>
<reference evidence="2" key="1">
    <citation type="submission" date="2013-04" db="EMBL/GenBank/DDBJ databases">
        <title>The Genome Sequence of Fonticula alba ATCC 38817.</title>
        <authorList>
            <consortium name="The Broad Institute Genomics Platform"/>
            <person name="Russ C."/>
            <person name="Cuomo C."/>
            <person name="Burger G."/>
            <person name="Gray M.W."/>
            <person name="Holland P.W.H."/>
            <person name="King N."/>
            <person name="Lang F.B.F."/>
            <person name="Roger A.J."/>
            <person name="Ruiz-Trillo I."/>
            <person name="Brown M."/>
            <person name="Walker B."/>
            <person name="Young S."/>
            <person name="Zeng Q."/>
            <person name="Gargeya S."/>
            <person name="Fitzgerald M."/>
            <person name="Haas B."/>
            <person name="Abouelleil A."/>
            <person name="Allen A.W."/>
            <person name="Alvarado L."/>
            <person name="Arachchi H.M."/>
            <person name="Berlin A.M."/>
            <person name="Chapman S.B."/>
            <person name="Gainer-Dewar J."/>
            <person name="Goldberg J."/>
            <person name="Griggs A."/>
            <person name="Gujja S."/>
            <person name="Hansen M."/>
            <person name="Howarth C."/>
            <person name="Imamovic A."/>
            <person name="Ireland A."/>
            <person name="Larimer J."/>
            <person name="McCowan C."/>
            <person name="Murphy C."/>
            <person name="Pearson M."/>
            <person name="Poon T.W."/>
            <person name="Priest M."/>
            <person name="Roberts A."/>
            <person name="Saif S."/>
            <person name="Shea T."/>
            <person name="Sisk P."/>
            <person name="Sykes S."/>
            <person name="Wortman J."/>
            <person name="Nusbaum C."/>
            <person name="Birren B."/>
        </authorList>
    </citation>
    <scope>NUCLEOTIDE SEQUENCE [LARGE SCALE GENOMIC DNA]</scope>
    <source>
        <strain evidence="2">ATCC 38817</strain>
    </source>
</reference>
<evidence type="ECO:0000313" key="2">
    <source>
        <dbReference type="EMBL" id="KCV67212.1"/>
    </source>
</evidence>